<dbReference type="PANTHER" id="PTHR42973:SF53">
    <property type="entry name" value="FAD-BINDING PCMH-TYPE DOMAIN-CONTAINING PROTEIN-RELATED"/>
    <property type="match status" value="1"/>
</dbReference>
<sequence length="499" mass="53949">MIHYLLCGATLFAAASAQLSSNSSAFAINVDCACSELSQKLPDSVLVPSSENFTVETKNFWDVRSAVAPACMFFPTSADEVAEGVSVIASCDAQFAIRGGGHMNFPGSNSIEGGVLLALNKLSDMSVDEEESTISVGPGNKWVDVYGALDEYGLYTNGGRLKTIGVPGLTLIGGFHYFINKYGYTMDSVKSYDVVLGNGTQIVANSTSNCELFWALKGGAANFGIVTKFVLQAWKIPKISTTIQVYEEEHIPQFIEAASEMIVDDDGEVAAGSVLSINYNLTTGSLGASLLGVQEGTESPPSRFAPFSAIPSTMRLDNVTAPKVWHSDKESPNQMFRIQFAHHTVVATATDRLYEIVQAWKAAVAEIADVEGLYPTFVLNTMPKSAASVAKTNGVGNVWGLEDDESLIIWQLATGWANASDDLRITSWAKNFIEYHHSINQDLGVAHEFLYMGDAGEFQDPYLTFPAENVEKLRAVRTSYDPGHVFSKLNWGGFKLAVV</sequence>
<dbReference type="PANTHER" id="PTHR42973">
    <property type="entry name" value="BINDING OXIDOREDUCTASE, PUTATIVE (AFU_ORTHOLOGUE AFUA_1G17690)-RELATED"/>
    <property type="match status" value="1"/>
</dbReference>
<name>M7THS9_EUTLA</name>
<dbReference type="InterPro" id="IPR050416">
    <property type="entry name" value="FAD-linked_Oxidoreductase"/>
</dbReference>
<gene>
    <name evidence="7" type="ORF">UCREL1_6736</name>
</gene>
<dbReference type="InterPro" id="IPR036318">
    <property type="entry name" value="FAD-bd_PCMH-like_sf"/>
</dbReference>
<proteinExistence type="inferred from homology"/>
<dbReference type="InterPro" id="IPR016166">
    <property type="entry name" value="FAD-bd_PCMH"/>
</dbReference>
<keyword evidence="3" id="KW-0274">FAD</keyword>
<dbReference type="Pfam" id="PF01565">
    <property type="entry name" value="FAD_binding_4"/>
    <property type="match status" value="1"/>
</dbReference>
<dbReference type="HOGENOM" id="CLU_018354_1_2_1"/>
<evidence type="ECO:0000256" key="4">
    <source>
        <dbReference type="ARBA" id="ARBA00023002"/>
    </source>
</evidence>
<dbReference type="OrthoDB" id="2151789at2759"/>
<dbReference type="OMA" id="GMTWYDV"/>
<feature type="signal peptide" evidence="5">
    <location>
        <begin position="1"/>
        <end position="17"/>
    </location>
</feature>
<evidence type="ECO:0000259" key="6">
    <source>
        <dbReference type="PROSITE" id="PS51387"/>
    </source>
</evidence>
<reference evidence="8" key="1">
    <citation type="journal article" date="2013" name="Genome Announc.">
        <title>Draft genome sequence of the grapevine dieback fungus Eutypa lata UCR-EL1.</title>
        <authorList>
            <person name="Blanco-Ulate B."/>
            <person name="Rolshausen P.E."/>
            <person name="Cantu D."/>
        </authorList>
    </citation>
    <scope>NUCLEOTIDE SEQUENCE [LARGE SCALE GENOMIC DNA]</scope>
    <source>
        <strain evidence="8">UCR-EL1</strain>
    </source>
</reference>
<feature type="chain" id="PRO_5004085653" evidence="5">
    <location>
        <begin position="18"/>
        <end position="499"/>
    </location>
</feature>
<dbReference type="EMBL" id="KB706686">
    <property type="protein sequence ID" value="EMR66280.1"/>
    <property type="molecule type" value="Genomic_DNA"/>
</dbReference>
<dbReference type="AlphaFoldDB" id="M7THS9"/>
<keyword evidence="5" id="KW-0732">Signal</keyword>
<dbReference type="KEGG" id="ela:UCREL1_6736"/>
<protein>
    <submittedName>
        <fullName evidence="7">Putative fad binding domain-containing protein</fullName>
    </submittedName>
</protein>
<dbReference type="InterPro" id="IPR006094">
    <property type="entry name" value="Oxid_FAD_bind_N"/>
</dbReference>
<evidence type="ECO:0000256" key="1">
    <source>
        <dbReference type="ARBA" id="ARBA00005466"/>
    </source>
</evidence>
<evidence type="ECO:0000256" key="5">
    <source>
        <dbReference type="SAM" id="SignalP"/>
    </source>
</evidence>
<dbReference type="PROSITE" id="PS51387">
    <property type="entry name" value="FAD_PCMH"/>
    <property type="match status" value="1"/>
</dbReference>
<keyword evidence="8" id="KW-1185">Reference proteome</keyword>
<dbReference type="GO" id="GO:0071949">
    <property type="term" value="F:FAD binding"/>
    <property type="evidence" value="ECO:0007669"/>
    <property type="project" value="InterPro"/>
</dbReference>
<keyword evidence="4" id="KW-0560">Oxidoreductase</keyword>
<evidence type="ECO:0000256" key="3">
    <source>
        <dbReference type="ARBA" id="ARBA00022827"/>
    </source>
</evidence>
<dbReference type="InterPro" id="IPR016169">
    <property type="entry name" value="FAD-bd_PCMH_sub2"/>
</dbReference>
<accession>M7THS9</accession>
<evidence type="ECO:0000313" key="7">
    <source>
        <dbReference type="EMBL" id="EMR66280.1"/>
    </source>
</evidence>
<dbReference type="Gene3D" id="3.30.465.10">
    <property type="match status" value="1"/>
</dbReference>
<keyword evidence="2" id="KW-0285">Flavoprotein</keyword>
<feature type="domain" description="FAD-binding PCMH-type" evidence="6">
    <location>
        <begin position="65"/>
        <end position="236"/>
    </location>
</feature>
<dbReference type="eggNOG" id="KOG1231">
    <property type="taxonomic scope" value="Eukaryota"/>
</dbReference>
<evidence type="ECO:0000256" key="2">
    <source>
        <dbReference type="ARBA" id="ARBA00022630"/>
    </source>
</evidence>
<organism evidence="7 8">
    <name type="scientific">Eutypa lata (strain UCR-EL1)</name>
    <name type="common">Grapevine dieback disease fungus</name>
    <name type="synonym">Eutypa armeniacae</name>
    <dbReference type="NCBI Taxonomy" id="1287681"/>
    <lineage>
        <taxon>Eukaryota</taxon>
        <taxon>Fungi</taxon>
        <taxon>Dikarya</taxon>
        <taxon>Ascomycota</taxon>
        <taxon>Pezizomycotina</taxon>
        <taxon>Sordariomycetes</taxon>
        <taxon>Xylariomycetidae</taxon>
        <taxon>Xylariales</taxon>
        <taxon>Diatrypaceae</taxon>
        <taxon>Eutypa</taxon>
    </lineage>
</organism>
<dbReference type="GO" id="GO:0016491">
    <property type="term" value="F:oxidoreductase activity"/>
    <property type="evidence" value="ECO:0007669"/>
    <property type="project" value="UniProtKB-KW"/>
</dbReference>
<dbReference type="Proteomes" id="UP000012174">
    <property type="component" value="Unassembled WGS sequence"/>
</dbReference>
<comment type="similarity">
    <text evidence="1">Belongs to the oxygen-dependent FAD-linked oxidoreductase family.</text>
</comment>
<evidence type="ECO:0000313" key="8">
    <source>
        <dbReference type="Proteomes" id="UP000012174"/>
    </source>
</evidence>
<dbReference type="SUPFAM" id="SSF56176">
    <property type="entry name" value="FAD-binding/transporter-associated domain-like"/>
    <property type="match status" value="1"/>
</dbReference>